<proteinExistence type="predicted"/>
<evidence type="ECO:0000313" key="3">
    <source>
        <dbReference type="Proteomes" id="UP001476282"/>
    </source>
</evidence>
<dbReference type="SUPFAM" id="SSF88659">
    <property type="entry name" value="Sigma3 and sigma4 domains of RNA polymerase sigma factors"/>
    <property type="match status" value="1"/>
</dbReference>
<dbReference type="RefSeq" id="WP_353567226.1">
    <property type="nucleotide sequence ID" value="NZ_BAABRI010000012.1"/>
</dbReference>
<reference evidence="2 3" key="1">
    <citation type="submission" date="2024-02" db="EMBL/GenBank/DDBJ databases">
        <title>Haloferula sargassicola NBRC 104335.</title>
        <authorList>
            <person name="Ichikawa N."/>
            <person name="Katano-Makiyama Y."/>
            <person name="Hidaka K."/>
        </authorList>
    </citation>
    <scope>NUCLEOTIDE SEQUENCE [LARGE SCALE GENOMIC DNA]</scope>
    <source>
        <strain evidence="2 3">NBRC 104335</strain>
    </source>
</reference>
<organism evidence="2 3">
    <name type="scientific">Haloferula sargassicola</name>
    <dbReference type="NCBI Taxonomy" id="490096"/>
    <lineage>
        <taxon>Bacteria</taxon>
        <taxon>Pseudomonadati</taxon>
        <taxon>Verrucomicrobiota</taxon>
        <taxon>Verrucomicrobiia</taxon>
        <taxon>Verrucomicrobiales</taxon>
        <taxon>Verrucomicrobiaceae</taxon>
        <taxon>Haloferula</taxon>
    </lineage>
</organism>
<name>A0ABP9UNE9_9BACT</name>
<dbReference type="Gene3D" id="1.10.10.10">
    <property type="entry name" value="Winged helix-like DNA-binding domain superfamily/Winged helix DNA-binding domain"/>
    <property type="match status" value="1"/>
</dbReference>
<dbReference type="Proteomes" id="UP001476282">
    <property type="component" value="Unassembled WGS sequence"/>
</dbReference>
<comment type="caution">
    <text evidence="2">The sequence shown here is derived from an EMBL/GenBank/DDBJ whole genome shotgun (WGS) entry which is preliminary data.</text>
</comment>
<dbReference type="Pfam" id="PF07638">
    <property type="entry name" value="Sigma70_ECF"/>
    <property type="match status" value="1"/>
</dbReference>
<dbReference type="InterPro" id="IPR011517">
    <property type="entry name" value="RNA_pol_sigma70_ECF-like"/>
</dbReference>
<dbReference type="InterPro" id="IPR053812">
    <property type="entry name" value="HTH_Sigma70_ECF-like"/>
</dbReference>
<protein>
    <recommendedName>
        <fullName evidence="1">RNA polymerase sigma-70 ECF-like HTH domain-containing protein</fullName>
    </recommendedName>
</protein>
<gene>
    <name evidence="2" type="ORF">Hsar01_02329</name>
</gene>
<accession>A0ABP9UNE9</accession>
<evidence type="ECO:0000313" key="2">
    <source>
        <dbReference type="EMBL" id="GAA5483101.1"/>
    </source>
</evidence>
<keyword evidence="3" id="KW-1185">Reference proteome</keyword>
<sequence length="190" mass="21107">MSEGEDDFTRILKAAGASGGLPSEDLLPLVYDELRSLAAARLRGEAGGQTLQATALVHEAWVRVSGKGGDRTWNDRAHFFRVAALEMRRVLVESARRKASLKRGGKWSRVEIENLELADTEPDERILMIEEALKRLETEDPASAKIVTLKFFGGLTNREVADMEGVTERTIERQWAFARTLLLDLITAGN</sequence>
<dbReference type="InterPro" id="IPR013324">
    <property type="entry name" value="RNA_pol_sigma_r3/r4-like"/>
</dbReference>
<dbReference type="EMBL" id="BAABRI010000012">
    <property type="protein sequence ID" value="GAA5483101.1"/>
    <property type="molecule type" value="Genomic_DNA"/>
</dbReference>
<dbReference type="InterPro" id="IPR036388">
    <property type="entry name" value="WH-like_DNA-bd_sf"/>
</dbReference>
<dbReference type="NCBIfam" id="TIGR02937">
    <property type="entry name" value="sigma70-ECF"/>
    <property type="match status" value="1"/>
</dbReference>
<dbReference type="NCBIfam" id="TIGR02999">
    <property type="entry name" value="Sig-70_X6"/>
    <property type="match status" value="1"/>
</dbReference>
<dbReference type="InterPro" id="IPR014284">
    <property type="entry name" value="RNA_pol_sigma-70_dom"/>
</dbReference>
<feature type="domain" description="RNA polymerase sigma-70 ECF-like HTH" evidence="1">
    <location>
        <begin position="7"/>
        <end position="182"/>
    </location>
</feature>
<evidence type="ECO:0000259" key="1">
    <source>
        <dbReference type="Pfam" id="PF07638"/>
    </source>
</evidence>